<sequence>MAHEKLLRGRKLVVTFAHQAPIDQAGGPSMYGTTGVKRKGMMETGRPTTLSMLKTGMTGKNDGTKDKIAMMEAKLRQMENSNPKLTLELPSTTTHTKTGPSSSHHPSLPTKPPPVLPETHIPKQLQARHTPKMNSTLPSLPILPPPQPTRMQHKISAPRPPKMSKLAGVKIGKPKESR</sequence>
<feature type="region of interest" description="Disordered" evidence="1">
    <location>
        <begin position="78"/>
        <end position="178"/>
    </location>
</feature>
<name>A0A9P5YBW8_9AGAR</name>
<reference evidence="2" key="1">
    <citation type="submission" date="2020-11" db="EMBL/GenBank/DDBJ databases">
        <authorList>
            <consortium name="DOE Joint Genome Institute"/>
            <person name="Ahrendt S."/>
            <person name="Riley R."/>
            <person name="Andreopoulos W."/>
            <person name="Labutti K."/>
            <person name="Pangilinan J."/>
            <person name="Ruiz-Duenas F.J."/>
            <person name="Barrasa J.M."/>
            <person name="Sanchez-Garcia M."/>
            <person name="Camarero S."/>
            <person name="Miyauchi S."/>
            <person name="Serrano A."/>
            <person name="Linde D."/>
            <person name="Babiker R."/>
            <person name="Drula E."/>
            <person name="Ayuso-Fernandez I."/>
            <person name="Pacheco R."/>
            <person name="Padilla G."/>
            <person name="Ferreira P."/>
            <person name="Barriuso J."/>
            <person name="Kellner H."/>
            <person name="Castanera R."/>
            <person name="Alfaro M."/>
            <person name="Ramirez L."/>
            <person name="Pisabarro A.G."/>
            <person name="Kuo A."/>
            <person name="Tritt A."/>
            <person name="Lipzen A."/>
            <person name="He G."/>
            <person name="Yan M."/>
            <person name="Ng V."/>
            <person name="Cullen D."/>
            <person name="Martin F."/>
            <person name="Rosso M.-N."/>
            <person name="Henrissat B."/>
            <person name="Hibbett D."/>
            <person name="Martinez A.T."/>
            <person name="Grigoriev I.V."/>
        </authorList>
    </citation>
    <scope>NUCLEOTIDE SEQUENCE</scope>
    <source>
        <strain evidence="2">CBS 247.69</strain>
    </source>
</reference>
<proteinExistence type="predicted"/>
<evidence type="ECO:0000256" key="1">
    <source>
        <dbReference type="SAM" id="MobiDB-lite"/>
    </source>
</evidence>
<comment type="caution">
    <text evidence="2">The sequence shown here is derived from an EMBL/GenBank/DDBJ whole genome shotgun (WGS) entry which is preliminary data.</text>
</comment>
<protein>
    <submittedName>
        <fullName evidence="2">Uncharacterized protein</fullName>
    </submittedName>
</protein>
<dbReference type="OrthoDB" id="6730379at2759"/>
<keyword evidence="3" id="KW-1185">Reference proteome</keyword>
<organism evidence="2 3">
    <name type="scientific">Collybia nuda</name>
    <dbReference type="NCBI Taxonomy" id="64659"/>
    <lineage>
        <taxon>Eukaryota</taxon>
        <taxon>Fungi</taxon>
        <taxon>Dikarya</taxon>
        <taxon>Basidiomycota</taxon>
        <taxon>Agaricomycotina</taxon>
        <taxon>Agaricomycetes</taxon>
        <taxon>Agaricomycetidae</taxon>
        <taxon>Agaricales</taxon>
        <taxon>Tricholomatineae</taxon>
        <taxon>Clitocybaceae</taxon>
        <taxon>Collybia</taxon>
    </lineage>
</organism>
<dbReference type="EMBL" id="MU150244">
    <property type="protein sequence ID" value="KAF9465855.1"/>
    <property type="molecule type" value="Genomic_DNA"/>
</dbReference>
<evidence type="ECO:0000313" key="2">
    <source>
        <dbReference type="EMBL" id="KAF9465855.1"/>
    </source>
</evidence>
<dbReference type="AlphaFoldDB" id="A0A9P5YBW8"/>
<feature type="compositionally biased region" description="Polar residues" evidence="1">
    <location>
        <begin position="78"/>
        <end position="99"/>
    </location>
</feature>
<accession>A0A9P5YBW8</accession>
<evidence type="ECO:0000313" key="3">
    <source>
        <dbReference type="Proteomes" id="UP000807353"/>
    </source>
</evidence>
<dbReference type="Proteomes" id="UP000807353">
    <property type="component" value="Unassembled WGS sequence"/>
</dbReference>
<gene>
    <name evidence="2" type="ORF">BDZ94DRAFT_1252404</name>
</gene>